<evidence type="ECO:0000256" key="6">
    <source>
        <dbReference type="SAM" id="Phobius"/>
    </source>
</evidence>
<name>A0A286D816_9GAMM</name>
<feature type="transmembrane region" description="Helical" evidence="6">
    <location>
        <begin position="202"/>
        <end position="225"/>
    </location>
</feature>
<evidence type="ECO:0000259" key="7">
    <source>
        <dbReference type="Pfam" id="PF06271"/>
    </source>
</evidence>
<dbReference type="InterPro" id="IPR035445">
    <property type="entry name" value="GYF-like_dom_sf"/>
</dbReference>
<evidence type="ECO:0000313" key="10">
    <source>
        <dbReference type="Proteomes" id="UP000219374"/>
    </source>
</evidence>
<dbReference type="EMBL" id="OCND01000005">
    <property type="protein sequence ID" value="SOD54812.1"/>
    <property type="molecule type" value="Genomic_DNA"/>
</dbReference>
<comment type="subcellular location">
    <subcellularLocation>
        <location evidence="1">Cell membrane</location>
        <topology evidence="1">Multi-pass membrane protein</topology>
    </subcellularLocation>
</comment>
<feature type="domain" description="RDD" evidence="7">
    <location>
        <begin position="152"/>
        <end position="289"/>
    </location>
</feature>
<keyword evidence="4 6" id="KW-1133">Transmembrane helix</keyword>
<evidence type="ECO:0000256" key="3">
    <source>
        <dbReference type="ARBA" id="ARBA00022692"/>
    </source>
</evidence>
<dbReference type="PANTHER" id="PTHR36115">
    <property type="entry name" value="PROLINE-RICH ANTIGEN HOMOLOG-RELATED"/>
    <property type="match status" value="1"/>
</dbReference>
<feature type="domain" description="GYF" evidence="8">
    <location>
        <begin position="4"/>
        <end position="49"/>
    </location>
</feature>
<dbReference type="OrthoDB" id="9793824at2"/>
<keyword evidence="10" id="KW-1185">Reference proteome</keyword>
<dbReference type="PANTHER" id="PTHR36115:SF6">
    <property type="entry name" value="PROLINE-RICH ANTIGEN HOMOLOG"/>
    <property type="match status" value="1"/>
</dbReference>
<evidence type="ECO:0000313" key="9">
    <source>
        <dbReference type="EMBL" id="SOD54812.1"/>
    </source>
</evidence>
<dbReference type="Pfam" id="PF14237">
    <property type="entry name" value="GYF_2"/>
    <property type="match status" value="1"/>
</dbReference>
<dbReference type="InterPro" id="IPR051791">
    <property type="entry name" value="Pra-immunoreactive"/>
</dbReference>
<feature type="transmembrane region" description="Helical" evidence="6">
    <location>
        <begin position="167"/>
        <end position="190"/>
    </location>
</feature>
<dbReference type="SUPFAM" id="SSF55277">
    <property type="entry name" value="GYF domain"/>
    <property type="match status" value="1"/>
</dbReference>
<keyword evidence="2" id="KW-1003">Cell membrane</keyword>
<keyword evidence="5 6" id="KW-0472">Membrane</keyword>
<evidence type="ECO:0000256" key="2">
    <source>
        <dbReference type="ARBA" id="ARBA00022475"/>
    </source>
</evidence>
<organism evidence="9 10">
    <name type="scientific">Pseudoxanthomonas wuyuanensis</name>
    <dbReference type="NCBI Taxonomy" id="1073196"/>
    <lineage>
        <taxon>Bacteria</taxon>
        <taxon>Pseudomonadati</taxon>
        <taxon>Pseudomonadota</taxon>
        <taxon>Gammaproteobacteria</taxon>
        <taxon>Lysobacterales</taxon>
        <taxon>Lysobacteraceae</taxon>
        <taxon>Pseudoxanthomonas</taxon>
    </lineage>
</organism>
<dbReference type="InterPro" id="IPR025640">
    <property type="entry name" value="GYF_2"/>
</dbReference>
<dbReference type="Pfam" id="PF06271">
    <property type="entry name" value="RDD"/>
    <property type="match status" value="1"/>
</dbReference>
<protein>
    <submittedName>
        <fullName evidence="9">Uncharacterized membrane protein YckC, RDD family</fullName>
    </submittedName>
</protein>
<keyword evidence="3 6" id="KW-0812">Transmembrane</keyword>
<sequence>MNQWYYVDTAQQRQGPIDAPGLAALHRSGQIADDTLVWRDGMDQWQPLAGRATELGLAAVAAPAAAAPAAPLATAGTEAAGDNAAEERPLTGRAVFTAQEPRQGQYVPPQLEPALAAGTAYGGGSAGDAPYAPPQAPVNTGTRVVTGGEVVYAGFWKRVAASIIDGVVVGIGGSILSFMVMALLGLGLSVSFADIAMGTAPIVLQLANYAVSMAVAVAYFAGFHASRMQATPGKMAVGIKVVRSNGEPISLARGVGRYFGYLLSYLLLLIGYLMAAFTERKQALHDFICDTLVVDKWAYTDHPEWQRRELGVVTIVVLVLGGLLLLGLIVMMIAVFGILFASFR</sequence>
<gene>
    <name evidence="9" type="ORF">SAMN06296416_10573</name>
</gene>
<proteinExistence type="predicted"/>
<dbReference type="GO" id="GO:0005886">
    <property type="term" value="C:plasma membrane"/>
    <property type="evidence" value="ECO:0007669"/>
    <property type="project" value="UniProtKB-SubCell"/>
</dbReference>
<reference evidence="9 10" key="1">
    <citation type="submission" date="2017-09" db="EMBL/GenBank/DDBJ databases">
        <authorList>
            <person name="Ehlers B."/>
            <person name="Leendertz F.H."/>
        </authorList>
    </citation>
    <scope>NUCLEOTIDE SEQUENCE [LARGE SCALE GENOMIC DNA]</scope>
    <source>
        <strain evidence="9 10">CGMCC 1.10978</strain>
    </source>
</reference>
<feature type="transmembrane region" description="Helical" evidence="6">
    <location>
        <begin position="258"/>
        <end position="277"/>
    </location>
</feature>
<dbReference type="AlphaFoldDB" id="A0A286D816"/>
<evidence type="ECO:0000256" key="5">
    <source>
        <dbReference type="ARBA" id="ARBA00023136"/>
    </source>
</evidence>
<evidence type="ECO:0000256" key="4">
    <source>
        <dbReference type="ARBA" id="ARBA00022989"/>
    </source>
</evidence>
<evidence type="ECO:0000259" key="8">
    <source>
        <dbReference type="Pfam" id="PF14237"/>
    </source>
</evidence>
<dbReference type="Proteomes" id="UP000219374">
    <property type="component" value="Unassembled WGS sequence"/>
</dbReference>
<dbReference type="RefSeq" id="WP_097122095.1">
    <property type="nucleotide sequence ID" value="NZ_OCND01000005.1"/>
</dbReference>
<feature type="transmembrane region" description="Helical" evidence="6">
    <location>
        <begin position="310"/>
        <end position="343"/>
    </location>
</feature>
<accession>A0A286D816</accession>
<evidence type="ECO:0000256" key="1">
    <source>
        <dbReference type="ARBA" id="ARBA00004651"/>
    </source>
</evidence>
<dbReference type="InterPro" id="IPR010432">
    <property type="entry name" value="RDD"/>
</dbReference>